<sequence length="302" mass="32997">MIAVMFAVMNSALIGARVYDARQAEITREGNHLFSQHKVAFSGSADEIRGYLDESLGPYAMYRELDDTGLVRAVESTSLDDLRLPVHEGRQLRRTDNHIALVGSQVPIRNDGTKDVYSFDGEDYEVIGLLGRQARSLVENDVIIVDRDLIEAPERNSELIVDGPAIEEQALALPSERVSRSDSSVNRRAKVDLVSPIIGTVVHVVIVVCAMFTGMLAATFSRRRIYVAHLLGRSTTEQLAISLASVLAVGTGAVVLSFVIGRQRFAELPAMVEPSSVLPVAVAAVTMLISLTLDLVRVKSWR</sequence>
<feature type="transmembrane region" description="Helical" evidence="1">
    <location>
        <begin position="193"/>
        <end position="218"/>
    </location>
</feature>
<organism evidence="2 3">
    <name type="scientific">Brevibacterium spongiae</name>
    <dbReference type="NCBI Taxonomy" id="2909672"/>
    <lineage>
        <taxon>Bacteria</taxon>
        <taxon>Bacillati</taxon>
        <taxon>Actinomycetota</taxon>
        <taxon>Actinomycetes</taxon>
        <taxon>Micrococcales</taxon>
        <taxon>Brevibacteriaceae</taxon>
        <taxon>Brevibacterium</taxon>
    </lineage>
</organism>
<evidence type="ECO:0000313" key="2">
    <source>
        <dbReference type="EMBL" id="UVI36258.1"/>
    </source>
</evidence>
<accession>A0ABY5SSX1</accession>
<dbReference type="Proteomes" id="UP001064879">
    <property type="component" value="Chromosome"/>
</dbReference>
<name>A0ABY5SSX1_9MICO</name>
<dbReference type="EMBL" id="CP093443">
    <property type="protein sequence ID" value="UVI36258.1"/>
    <property type="molecule type" value="Genomic_DNA"/>
</dbReference>
<dbReference type="RefSeq" id="WP_265418859.1">
    <property type="nucleotide sequence ID" value="NZ_CP093443.1"/>
</dbReference>
<feature type="transmembrane region" description="Helical" evidence="1">
    <location>
        <begin position="276"/>
        <end position="296"/>
    </location>
</feature>
<gene>
    <name evidence="2" type="ORF">L1F31_00920</name>
</gene>
<evidence type="ECO:0000313" key="3">
    <source>
        <dbReference type="Proteomes" id="UP001064879"/>
    </source>
</evidence>
<keyword evidence="1" id="KW-0812">Transmembrane</keyword>
<keyword evidence="3" id="KW-1185">Reference proteome</keyword>
<evidence type="ECO:0000256" key="1">
    <source>
        <dbReference type="SAM" id="Phobius"/>
    </source>
</evidence>
<keyword evidence="1" id="KW-0472">Membrane</keyword>
<protein>
    <recommendedName>
        <fullName evidence="4">ABC transporter permease</fullName>
    </recommendedName>
</protein>
<reference evidence="2" key="1">
    <citation type="submission" date="2022-03" db="EMBL/GenBank/DDBJ databases">
        <title>Brevibacterium spongiae sp. nov., isolated from marine sponge.</title>
        <authorList>
            <person name="Li Z."/>
            <person name="Zhang M."/>
        </authorList>
    </citation>
    <scope>NUCLEOTIDE SEQUENCE</scope>
    <source>
        <strain evidence="2">WHS-Z9</strain>
    </source>
</reference>
<keyword evidence="1" id="KW-1133">Transmembrane helix</keyword>
<proteinExistence type="predicted"/>
<evidence type="ECO:0008006" key="4">
    <source>
        <dbReference type="Google" id="ProtNLM"/>
    </source>
</evidence>
<feature type="transmembrane region" description="Helical" evidence="1">
    <location>
        <begin position="239"/>
        <end position="261"/>
    </location>
</feature>